<dbReference type="SUPFAM" id="SSF52540">
    <property type="entry name" value="P-loop containing nucleoside triphosphate hydrolases"/>
    <property type="match status" value="2"/>
</dbReference>
<dbReference type="GO" id="GO:0003677">
    <property type="term" value="F:DNA binding"/>
    <property type="evidence" value="ECO:0007669"/>
    <property type="project" value="UniProtKB-KW"/>
</dbReference>
<sequence length="740" mass="79935">MRVIDRRTKLVDVLGDAAKKLAKERDLRTVGDFLDFLPRRYIDATTSGHLSEFAMGEQAVLIATVVASTTRRMRQRRGEMLQVRIEDADGAQAELVFFSKYGHEQRLQPGVRGVFRGQLGTYGASVQLTHPDYSLLDAGGEEQIYAGGLVPLYRAIKGVTDMQLTRSYRLVLDQLDGSPDPVPPQILARHDLADQVAAYRAIHLPRTLGEAGRGRRRLRYDEALVVQTVLAQRRAEYDALQATARPPRTGGLLSAFDERLPFELTAGQREVGEQIAADMARTTPMHRLLQGEVGSGKTIVALRAMLATVDAGAQAALLAPTEVLAQQHHRSITAMLGDLAQGGMLGGAEHGTRVALLTGSMSRAQRAATLQEVLNQEAGIVIGTHALIQDTVMFGELGLVVVDEQHRFGVEQRDALRAKAARSPHVLVMTATPIPRTVAMTVFGDMDTSVLRELPRGRAPIVSHVVPAANPAWLQRTWQRLGEEVAQGHQAYVVCARIGDDDRSPGQAGEDSDLGELLDADPSETVDEGSAPQRPEAIGVHQMLEDLRAEPALAGLRIELLHGRLPADEKEAVMQTFGRGEIDVLVSTTVIEVGVDVPNATAMVVMDADRFGISQLHQLRGRVGRGSAGGLCLLVTGTDNEETVERLTAVAATTDGFALAELDLSLRSEGDILGARQSGHRSGLRLLRLAHPKDVELIDLARADAADLVASDPTLAEHPGLAQLVTTRLDDVQAAFLERG</sequence>
<evidence type="ECO:0000256" key="5">
    <source>
        <dbReference type="ARBA" id="ARBA00022840"/>
    </source>
</evidence>
<evidence type="ECO:0000259" key="10">
    <source>
        <dbReference type="PROSITE" id="PS51194"/>
    </source>
</evidence>
<evidence type="ECO:0000256" key="8">
    <source>
        <dbReference type="SAM" id="MobiDB-lite"/>
    </source>
</evidence>
<feature type="region of interest" description="Disordered" evidence="8">
    <location>
        <begin position="502"/>
        <end position="534"/>
    </location>
</feature>
<evidence type="ECO:0000256" key="4">
    <source>
        <dbReference type="ARBA" id="ARBA00022806"/>
    </source>
</evidence>
<evidence type="ECO:0000313" key="12">
    <source>
        <dbReference type="Proteomes" id="UP000571817"/>
    </source>
</evidence>
<dbReference type="InterPro" id="IPR012340">
    <property type="entry name" value="NA-bd_OB-fold"/>
</dbReference>
<dbReference type="GO" id="GO:0006281">
    <property type="term" value="P:DNA repair"/>
    <property type="evidence" value="ECO:0007669"/>
    <property type="project" value="UniProtKB-KW"/>
</dbReference>
<dbReference type="PANTHER" id="PTHR47964">
    <property type="entry name" value="ATP-DEPENDENT DNA HELICASE HOMOLOG RECG, CHLOROPLASTIC"/>
    <property type="match status" value="1"/>
</dbReference>
<evidence type="ECO:0000256" key="1">
    <source>
        <dbReference type="ARBA" id="ARBA00022741"/>
    </source>
</evidence>
<feature type="domain" description="Helicase C-terminal" evidence="10">
    <location>
        <begin position="513"/>
        <end position="670"/>
    </location>
</feature>
<dbReference type="CDD" id="cd04488">
    <property type="entry name" value="RecG_wedge_OBF"/>
    <property type="match status" value="1"/>
</dbReference>
<accession>A0A853DDH8</accession>
<reference evidence="11 12" key="1">
    <citation type="submission" date="2020-07" db="EMBL/GenBank/DDBJ databases">
        <title>Sequencing the genomes of 1000 actinobacteria strains.</title>
        <authorList>
            <person name="Klenk H.-P."/>
        </authorList>
    </citation>
    <scope>NUCLEOTIDE SEQUENCE [LARGE SCALE GENOMIC DNA]</scope>
    <source>
        <strain evidence="11 12">DSM 29531</strain>
    </source>
</reference>
<evidence type="ECO:0000256" key="2">
    <source>
        <dbReference type="ARBA" id="ARBA00022763"/>
    </source>
</evidence>
<dbReference type="SUPFAM" id="SSF50249">
    <property type="entry name" value="Nucleic acid-binding proteins"/>
    <property type="match status" value="1"/>
</dbReference>
<evidence type="ECO:0000259" key="9">
    <source>
        <dbReference type="PROSITE" id="PS51192"/>
    </source>
</evidence>
<feature type="domain" description="Helicase ATP-binding" evidence="9">
    <location>
        <begin position="278"/>
        <end position="451"/>
    </location>
</feature>
<feature type="compositionally biased region" description="Acidic residues" evidence="8">
    <location>
        <begin position="510"/>
        <end position="527"/>
    </location>
</feature>
<dbReference type="Pfam" id="PF19833">
    <property type="entry name" value="RecG_dom3_C"/>
    <property type="match status" value="1"/>
</dbReference>
<evidence type="ECO:0000256" key="7">
    <source>
        <dbReference type="ARBA" id="ARBA00023204"/>
    </source>
</evidence>
<dbReference type="Pfam" id="PF00270">
    <property type="entry name" value="DEAD"/>
    <property type="match status" value="1"/>
</dbReference>
<evidence type="ECO:0000313" key="11">
    <source>
        <dbReference type="EMBL" id="NYJ74053.1"/>
    </source>
</evidence>
<dbReference type="PANTHER" id="PTHR47964:SF1">
    <property type="entry name" value="ATP-DEPENDENT DNA HELICASE HOMOLOG RECG, CHLOROPLASTIC"/>
    <property type="match status" value="1"/>
</dbReference>
<keyword evidence="1" id="KW-0547">Nucleotide-binding</keyword>
<dbReference type="GO" id="GO:0005524">
    <property type="term" value="F:ATP binding"/>
    <property type="evidence" value="ECO:0007669"/>
    <property type="project" value="UniProtKB-KW"/>
</dbReference>
<dbReference type="CDD" id="cd17992">
    <property type="entry name" value="DEXHc_RecG"/>
    <property type="match status" value="1"/>
</dbReference>
<dbReference type="InterPro" id="IPR027417">
    <property type="entry name" value="P-loop_NTPase"/>
</dbReference>
<keyword evidence="12" id="KW-1185">Reference proteome</keyword>
<dbReference type="EC" id="3.6.4.12" evidence="11"/>
<keyword evidence="3 11" id="KW-0378">Hydrolase</keyword>
<evidence type="ECO:0000256" key="6">
    <source>
        <dbReference type="ARBA" id="ARBA00023125"/>
    </source>
</evidence>
<dbReference type="InterPro" id="IPR045562">
    <property type="entry name" value="RecG_dom3_C"/>
</dbReference>
<dbReference type="PROSITE" id="PS51194">
    <property type="entry name" value="HELICASE_CTER"/>
    <property type="match status" value="1"/>
</dbReference>
<dbReference type="RefSeq" id="WP_343048424.1">
    <property type="nucleotide sequence ID" value="NZ_JACCFW010000001.1"/>
</dbReference>
<dbReference type="InterPro" id="IPR001650">
    <property type="entry name" value="Helicase_C-like"/>
</dbReference>
<dbReference type="Gene3D" id="2.40.50.140">
    <property type="entry name" value="Nucleic acid-binding proteins"/>
    <property type="match status" value="1"/>
</dbReference>
<gene>
    <name evidence="11" type="ORF">HNR15_001016</name>
</gene>
<dbReference type="Pfam" id="PF00271">
    <property type="entry name" value="Helicase_C"/>
    <property type="match status" value="1"/>
</dbReference>
<proteinExistence type="predicted"/>
<dbReference type="Proteomes" id="UP000571817">
    <property type="component" value="Unassembled WGS sequence"/>
</dbReference>
<dbReference type="PROSITE" id="PS51192">
    <property type="entry name" value="HELICASE_ATP_BIND_1"/>
    <property type="match status" value="1"/>
</dbReference>
<dbReference type="EMBL" id="JACCFW010000001">
    <property type="protein sequence ID" value="NYJ74053.1"/>
    <property type="molecule type" value="Genomic_DNA"/>
</dbReference>
<name>A0A853DDH8_9MICO</name>
<comment type="caution">
    <text evidence="11">The sequence shown here is derived from an EMBL/GenBank/DDBJ whole genome shotgun (WGS) entry which is preliminary data.</text>
</comment>
<keyword evidence="4 11" id="KW-0347">Helicase</keyword>
<dbReference type="InterPro" id="IPR014001">
    <property type="entry name" value="Helicase_ATP-bd"/>
</dbReference>
<dbReference type="GO" id="GO:0003678">
    <property type="term" value="F:DNA helicase activity"/>
    <property type="evidence" value="ECO:0007669"/>
    <property type="project" value="UniProtKB-EC"/>
</dbReference>
<dbReference type="AlphaFoldDB" id="A0A853DDH8"/>
<evidence type="ECO:0000256" key="3">
    <source>
        <dbReference type="ARBA" id="ARBA00022801"/>
    </source>
</evidence>
<dbReference type="GO" id="GO:0016787">
    <property type="term" value="F:hydrolase activity"/>
    <property type="evidence" value="ECO:0007669"/>
    <property type="project" value="UniProtKB-KW"/>
</dbReference>
<keyword evidence="7" id="KW-0234">DNA repair</keyword>
<keyword evidence="6" id="KW-0238">DNA-binding</keyword>
<keyword evidence="2" id="KW-0227">DNA damage</keyword>
<keyword evidence="5" id="KW-0067">ATP-binding</keyword>
<dbReference type="SMART" id="SM00490">
    <property type="entry name" value="HELICc"/>
    <property type="match status" value="1"/>
</dbReference>
<dbReference type="InterPro" id="IPR011545">
    <property type="entry name" value="DEAD/DEAH_box_helicase_dom"/>
</dbReference>
<protein>
    <submittedName>
        <fullName evidence="11">ATP-dependent DNA helicase RecG</fullName>
        <ecNumber evidence="11">3.6.4.12</ecNumber>
    </submittedName>
</protein>
<dbReference type="SMART" id="SM00487">
    <property type="entry name" value="DEXDc"/>
    <property type="match status" value="1"/>
</dbReference>
<dbReference type="Gene3D" id="3.40.50.300">
    <property type="entry name" value="P-loop containing nucleotide triphosphate hydrolases"/>
    <property type="match status" value="2"/>
</dbReference>
<dbReference type="InterPro" id="IPR047112">
    <property type="entry name" value="RecG/Mfd"/>
</dbReference>
<organism evidence="11 12">
    <name type="scientific">Allobranchiibius huperziae</name>
    <dbReference type="NCBI Taxonomy" id="1874116"/>
    <lineage>
        <taxon>Bacteria</taxon>
        <taxon>Bacillati</taxon>
        <taxon>Actinomycetota</taxon>
        <taxon>Actinomycetes</taxon>
        <taxon>Micrococcales</taxon>
        <taxon>Dermacoccaceae</taxon>
        <taxon>Allobranchiibius</taxon>
    </lineage>
</organism>